<evidence type="ECO:0000256" key="9">
    <source>
        <dbReference type="ARBA" id="ARBA00023136"/>
    </source>
</evidence>
<keyword evidence="6" id="KW-0812">Transmembrane</keyword>
<keyword evidence="13" id="KW-1185">Reference proteome</keyword>
<feature type="signal peptide" evidence="10">
    <location>
        <begin position="1"/>
        <end position="22"/>
    </location>
</feature>
<keyword evidence="3" id="KW-0813">Transport</keyword>
<keyword evidence="7" id="KW-0653">Protein transport</keyword>
<dbReference type="PANTHER" id="PTHR33446">
    <property type="entry name" value="PROTEIN TONB-RELATED"/>
    <property type="match status" value="1"/>
</dbReference>
<keyword evidence="10" id="KW-0732">Signal</keyword>
<evidence type="ECO:0000259" key="11">
    <source>
        <dbReference type="PROSITE" id="PS52015"/>
    </source>
</evidence>
<organism evidence="12 13">
    <name type="scientific">Hymenobacter lapidarius</name>
    <dbReference type="NCBI Taxonomy" id="1908237"/>
    <lineage>
        <taxon>Bacteria</taxon>
        <taxon>Pseudomonadati</taxon>
        <taxon>Bacteroidota</taxon>
        <taxon>Cytophagia</taxon>
        <taxon>Cytophagales</taxon>
        <taxon>Hymenobacteraceae</taxon>
        <taxon>Hymenobacter</taxon>
    </lineage>
</organism>
<evidence type="ECO:0000313" key="12">
    <source>
        <dbReference type="EMBL" id="OGX81416.1"/>
    </source>
</evidence>
<dbReference type="Pfam" id="PF03544">
    <property type="entry name" value="TonB_C"/>
    <property type="match status" value="1"/>
</dbReference>
<evidence type="ECO:0000256" key="6">
    <source>
        <dbReference type="ARBA" id="ARBA00022692"/>
    </source>
</evidence>
<dbReference type="SUPFAM" id="SSF74653">
    <property type="entry name" value="TolA/TonB C-terminal domain"/>
    <property type="match status" value="1"/>
</dbReference>
<feature type="domain" description="TonB C-terminal" evidence="11">
    <location>
        <begin position="61"/>
        <end position="159"/>
    </location>
</feature>
<keyword evidence="8" id="KW-1133">Transmembrane helix</keyword>
<evidence type="ECO:0000313" key="13">
    <source>
        <dbReference type="Proteomes" id="UP000176294"/>
    </source>
</evidence>
<sequence length="342" mass="38282">MRNTFFILGILWLIGDLSSTQAQTLPIAPKPTPDSTGPKTYTYIERMPVFPVLAPGDSAVPSNQRFKRFINADVHYPPRALRDGVSGQVFFSFSVNGQGRTQDIKIVKGLRADVDAEVLRNAHRLNAIQWEPGTQNGRPVTVSFTAPMNFNIDGKQPLQTLSDSLDVGSFRKFVHPQPSWPPYNRLFDPQQGLVYGNCIQRLGFSSGGLSQHVRLVNLTTGKALLLEVKPLLRSRRENPFCYVLPPGRYALYKYEFAESKWYGAEMHEENVCKPQPAHSNGSLQASRYLFTVQPGKVHYVGSWHLEQENAPAFTDDKATLDTQLTPVFKYLNFAAAITAVPK</sequence>
<comment type="subcellular location">
    <subcellularLocation>
        <location evidence="1">Cell inner membrane</location>
        <topology evidence="1">Single-pass membrane protein</topology>
        <orientation evidence="1">Periplasmic side</orientation>
    </subcellularLocation>
</comment>
<dbReference type="STRING" id="1908237.BEN47_05550"/>
<dbReference type="GO" id="GO:0055085">
    <property type="term" value="P:transmembrane transport"/>
    <property type="evidence" value="ECO:0007669"/>
    <property type="project" value="InterPro"/>
</dbReference>
<evidence type="ECO:0000256" key="10">
    <source>
        <dbReference type="SAM" id="SignalP"/>
    </source>
</evidence>
<evidence type="ECO:0000256" key="5">
    <source>
        <dbReference type="ARBA" id="ARBA00022519"/>
    </source>
</evidence>
<dbReference type="NCBIfam" id="TIGR01352">
    <property type="entry name" value="tonB_Cterm"/>
    <property type="match status" value="1"/>
</dbReference>
<dbReference type="GO" id="GO:0098797">
    <property type="term" value="C:plasma membrane protein complex"/>
    <property type="evidence" value="ECO:0007669"/>
    <property type="project" value="TreeGrafter"/>
</dbReference>
<evidence type="ECO:0000256" key="3">
    <source>
        <dbReference type="ARBA" id="ARBA00022448"/>
    </source>
</evidence>
<dbReference type="EMBL" id="MDZB01000164">
    <property type="protein sequence ID" value="OGX81416.1"/>
    <property type="molecule type" value="Genomic_DNA"/>
</dbReference>
<proteinExistence type="inferred from homology"/>
<dbReference type="Proteomes" id="UP000176294">
    <property type="component" value="Unassembled WGS sequence"/>
</dbReference>
<dbReference type="PROSITE" id="PS52015">
    <property type="entry name" value="TONB_CTD"/>
    <property type="match status" value="1"/>
</dbReference>
<dbReference type="PANTHER" id="PTHR33446:SF2">
    <property type="entry name" value="PROTEIN TONB"/>
    <property type="match status" value="1"/>
</dbReference>
<reference evidence="12 13" key="1">
    <citation type="submission" date="2016-08" db="EMBL/GenBank/DDBJ databases">
        <title>Hymenobacter coccineus sp. nov., Hymenobacter lapidarius sp. nov. and Hymenobacter glacialis sp. nov., isolated from Antarctic soil.</title>
        <authorList>
            <person name="Sedlacek I."/>
            <person name="Kralova S."/>
            <person name="Kyrova K."/>
            <person name="Maslanova I."/>
            <person name="Stankova E."/>
            <person name="Vrbovska V."/>
            <person name="Nemec M."/>
            <person name="Bartak M."/>
            <person name="Svec P."/>
            <person name="Busse H.-J."/>
            <person name="Pantucek R."/>
        </authorList>
    </citation>
    <scope>NUCLEOTIDE SEQUENCE [LARGE SCALE GENOMIC DNA]</scope>
    <source>
        <strain evidence="12 13">CCM 8643</strain>
    </source>
</reference>
<gene>
    <name evidence="12" type="ORF">BEN47_05550</name>
</gene>
<protein>
    <recommendedName>
        <fullName evidence="11">TonB C-terminal domain-containing protein</fullName>
    </recommendedName>
</protein>
<comment type="caution">
    <text evidence="12">The sequence shown here is derived from an EMBL/GenBank/DDBJ whole genome shotgun (WGS) entry which is preliminary data.</text>
</comment>
<evidence type="ECO:0000256" key="4">
    <source>
        <dbReference type="ARBA" id="ARBA00022475"/>
    </source>
</evidence>
<evidence type="ECO:0000256" key="8">
    <source>
        <dbReference type="ARBA" id="ARBA00022989"/>
    </source>
</evidence>
<evidence type="ECO:0000256" key="2">
    <source>
        <dbReference type="ARBA" id="ARBA00006555"/>
    </source>
</evidence>
<comment type="similarity">
    <text evidence="2">Belongs to the TonB family.</text>
</comment>
<keyword evidence="9" id="KW-0472">Membrane</keyword>
<evidence type="ECO:0000256" key="7">
    <source>
        <dbReference type="ARBA" id="ARBA00022927"/>
    </source>
</evidence>
<accession>A0A1G1SS06</accession>
<dbReference type="InterPro" id="IPR037682">
    <property type="entry name" value="TonB_C"/>
</dbReference>
<feature type="chain" id="PRO_5009578324" description="TonB C-terminal domain-containing protein" evidence="10">
    <location>
        <begin position="23"/>
        <end position="342"/>
    </location>
</feature>
<dbReference type="InterPro" id="IPR006260">
    <property type="entry name" value="TonB/TolA_C"/>
</dbReference>
<name>A0A1G1SS06_9BACT</name>
<keyword evidence="5" id="KW-0997">Cell inner membrane</keyword>
<dbReference type="AlphaFoldDB" id="A0A1G1SS06"/>
<dbReference type="GO" id="GO:0015031">
    <property type="term" value="P:protein transport"/>
    <property type="evidence" value="ECO:0007669"/>
    <property type="project" value="UniProtKB-KW"/>
</dbReference>
<evidence type="ECO:0000256" key="1">
    <source>
        <dbReference type="ARBA" id="ARBA00004383"/>
    </source>
</evidence>
<dbReference type="Gene3D" id="3.30.1150.10">
    <property type="match status" value="1"/>
</dbReference>
<dbReference type="InterPro" id="IPR051045">
    <property type="entry name" value="TonB-dependent_transducer"/>
</dbReference>
<keyword evidence="4" id="KW-1003">Cell membrane</keyword>
<dbReference type="GO" id="GO:0031992">
    <property type="term" value="F:energy transducer activity"/>
    <property type="evidence" value="ECO:0007669"/>
    <property type="project" value="TreeGrafter"/>
</dbReference>